<dbReference type="GO" id="GO:0004534">
    <property type="term" value="F:5'-3' RNA exonuclease activity"/>
    <property type="evidence" value="ECO:0007669"/>
    <property type="project" value="TreeGrafter"/>
</dbReference>
<gene>
    <name evidence="2" type="ORF">UFOPK1458_00059</name>
    <name evidence="3" type="ORF">UFOPK3243_00346</name>
</gene>
<feature type="domain" description="Polymerase/histidinol phosphatase N-terminal" evidence="1">
    <location>
        <begin position="2"/>
        <end position="66"/>
    </location>
</feature>
<dbReference type="InterPro" id="IPR052018">
    <property type="entry name" value="PHP_domain"/>
</dbReference>
<dbReference type="CDD" id="cd07438">
    <property type="entry name" value="PHP_HisPPase_AMP"/>
    <property type="match status" value="1"/>
</dbReference>
<dbReference type="InterPro" id="IPR016195">
    <property type="entry name" value="Pol/histidinol_Pase-like"/>
</dbReference>
<accession>A0A6J6BEJ0</accession>
<evidence type="ECO:0000313" key="3">
    <source>
        <dbReference type="EMBL" id="CAB4840948.1"/>
    </source>
</evidence>
<dbReference type="EMBL" id="CAEZSQ010000006">
    <property type="protein sequence ID" value="CAB4536799.1"/>
    <property type="molecule type" value="Genomic_DNA"/>
</dbReference>
<dbReference type="GO" id="GO:0035312">
    <property type="term" value="F:5'-3' DNA exonuclease activity"/>
    <property type="evidence" value="ECO:0007669"/>
    <property type="project" value="TreeGrafter"/>
</dbReference>
<dbReference type="InterPro" id="IPR004013">
    <property type="entry name" value="PHP_dom"/>
</dbReference>
<proteinExistence type="predicted"/>
<reference evidence="2" key="1">
    <citation type="submission" date="2020-05" db="EMBL/GenBank/DDBJ databases">
        <authorList>
            <person name="Chiriac C."/>
            <person name="Salcher M."/>
            <person name="Ghai R."/>
            <person name="Kavagutti S V."/>
        </authorList>
    </citation>
    <scope>NUCLEOTIDE SEQUENCE</scope>
</reference>
<dbReference type="AlphaFoldDB" id="A0A6J6BEJ0"/>
<dbReference type="SMART" id="SM00481">
    <property type="entry name" value="POLIIIAc"/>
    <property type="match status" value="1"/>
</dbReference>
<evidence type="ECO:0000259" key="1">
    <source>
        <dbReference type="SMART" id="SM00481"/>
    </source>
</evidence>
<dbReference type="PANTHER" id="PTHR42924:SF3">
    <property type="entry name" value="POLYMERASE_HISTIDINOL PHOSPHATASE N-TERMINAL DOMAIN-CONTAINING PROTEIN"/>
    <property type="match status" value="1"/>
</dbReference>
<sequence>MIDLHTHTTCSDGTDTPFALVKKALSAGITTLAITDHDSTAGWSDSISAIQPHFELVLGAEISCLTSDGISVHMLGLLFDGENNEMQQMLADSRDTRIPRMRKMVELLKADGIDIDLEDVYQAAPEGATVGRPHLADALVTKGIVGSRDEAFLELLNNESKYYVTHAAPTPVEAIRAIRKAGGVAVIAHPFASRRGQIITSSTFSDLVEAGLNGIEVHHRDQNAAEQENLIAIAHELKLVITGSSDYHGTGKLNGLAENTTHPAQWELLESQADARRVVRK</sequence>
<dbReference type="PANTHER" id="PTHR42924">
    <property type="entry name" value="EXONUCLEASE"/>
    <property type="match status" value="1"/>
</dbReference>
<name>A0A6J6BEJ0_9ZZZZ</name>
<evidence type="ECO:0000313" key="2">
    <source>
        <dbReference type="EMBL" id="CAB4536799.1"/>
    </source>
</evidence>
<dbReference type="InterPro" id="IPR003141">
    <property type="entry name" value="Pol/His_phosphatase_N"/>
</dbReference>
<organism evidence="2">
    <name type="scientific">freshwater metagenome</name>
    <dbReference type="NCBI Taxonomy" id="449393"/>
    <lineage>
        <taxon>unclassified sequences</taxon>
        <taxon>metagenomes</taxon>
        <taxon>ecological metagenomes</taxon>
    </lineage>
</organism>
<dbReference type="Gene3D" id="3.20.20.140">
    <property type="entry name" value="Metal-dependent hydrolases"/>
    <property type="match status" value="1"/>
</dbReference>
<dbReference type="Gene3D" id="1.10.150.650">
    <property type="match status" value="1"/>
</dbReference>
<dbReference type="EMBL" id="CAFAZZ010000021">
    <property type="protein sequence ID" value="CAB4840948.1"/>
    <property type="molecule type" value="Genomic_DNA"/>
</dbReference>
<dbReference type="SUPFAM" id="SSF89550">
    <property type="entry name" value="PHP domain-like"/>
    <property type="match status" value="1"/>
</dbReference>
<dbReference type="Pfam" id="PF02811">
    <property type="entry name" value="PHP"/>
    <property type="match status" value="1"/>
</dbReference>
<protein>
    <submittedName>
        <fullName evidence="2">Unannotated protein</fullName>
    </submittedName>
</protein>